<protein>
    <submittedName>
        <fullName evidence="1">Uncharacterized protein</fullName>
    </submittedName>
</protein>
<reference evidence="1 2" key="1">
    <citation type="journal article" date="2017" name="Mol. Biol. Evol.">
        <title>The 4-celled Tetrabaena socialis nuclear genome reveals the essential components for genetic control of cell number at the origin of multicellularity in the volvocine lineage.</title>
        <authorList>
            <person name="Featherston J."/>
            <person name="Arakaki Y."/>
            <person name="Hanschen E.R."/>
            <person name="Ferris P.J."/>
            <person name="Michod R.E."/>
            <person name="Olson B.J.S.C."/>
            <person name="Nozaki H."/>
            <person name="Durand P.M."/>
        </authorList>
    </citation>
    <scope>NUCLEOTIDE SEQUENCE [LARGE SCALE GENOMIC DNA]</scope>
    <source>
        <strain evidence="1 2">NIES-571</strain>
    </source>
</reference>
<evidence type="ECO:0000313" key="1">
    <source>
        <dbReference type="EMBL" id="PNH09510.1"/>
    </source>
</evidence>
<sequence>MDRLEGFERRADPGDQEQQELLTEMRSTLKKLQDKSKDADPRLSFSTPEFKEAQRAFTDGFKRNFGRPVEWALVREYPWSSPTLRKLDAPVDVNGQPWVSK</sequence>
<comment type="caution">
    <text evidence="1">The sequence shown here is derived from an EMBL/GenBank/DDBJ whole genome shotgun (WGS) entry which is preliminary data.</text>
</comment>
<name>A0A2J8AAF8_9CHLO</name>
<dbReference type="OrthoDB" id="564430at2759"/>
<keyword evidence="2" id="KW-1185">Reference proteome</keyword>
<organism evidence="1 2">
    <name type="scientific">Tetrabaena socialis</name>
    <dbReference type="NCBI Taxonomy" id="47790"/>
    <lineage>
        <taxon>Eukaryota</taxon>
        <taxon>Viridiplantae</taxon>
        <taxon>Chlorophyta</taxon>
        <taxon>core chlorophytes</taxon>
        <taxon>Chlorophyceae</taxon>
        <taxon>CS clade</taxon>
        <taxon>Chlamydomonadales</taxon>
        <taxon>Tetrabaenaceae</taxon>
        <taxon>Tetrabaena</taxon>
    </lineage>
</organism>
<dbReference type="EMBL" id="PGGS01000087">
    <property type="protein sequence ID" value="PNH09510.1"/>
    <property type="molecule type" value="Genomic_DNA"/>
</dbReference>
<evidence type="ECO:0000313" key="2">
    <source>
        <dbReference type="Proteomes" id="UP000236333"/>
    </source>
</evidence>
<proteinExistence type="predicted"/>
<gene>
    <name evidence="1" type="ORF">TSOC_003847</name>
</gene>
<accession>A0A2J8AAF8</accession>
<dbReference type="AlphaFoldDB" id="A0A2J8AAF8"/>
<dbReference type="Proteomes" id="UP000236333">
    <property type="component" value="Unassembled WGS sequence"/>
</dbReference>